<name>A0A6J4HCK4_9ACTN</name>
<evidence type="ECO:0000256" key="4">
    <source>
        <dbReference type="SAM" id="MobiDB-lite"/>
    </source>
</evidence>
<keyword evidence="2" id="KW-0547">Nucleotide-binding</keyword>
<reference evidence="6" key="1">
    <citation type="submission" date="2020-02" db="EMBL/GenBank/DDBJ databases">
        <authorList>
            <person name="Meier V. D."/>
        </authorList>
    </citation>
    <scope>NUCLEOTIDE SEQUENCE</scope>
    <source>
        <strain evidence="6">AVDCRST_MAG20</strain>
    </source>
</reference>
<keyword evidence="3 6" id="KW-0067">ATP-binding</keyword>
<dbReference type="GO" id="GO:0016887">
    <property type="term" value="F:ATP hydrolysis activity"/>
    <property type="evidence" value="ECO:0007669"/>
    <property type="project" value="InterPro"/>
</dbReference>
<evidence type="ECO:0000256" key="2">
    <source>
        <dbReference type="ARBA" id="ARBA00022741"/>
    </source>
</evidence>
<feature type="domain" description="ABC transporter" evidence="5">
    <location>
        <begin position="20"/>
        <end position="256"/>
    </location>
</feature>
<dbReference type="Gene3D" id="3.40.50.300">
    <property type="entry name" value="P-loop containing nucleotide triphosphate hydrolases"/>
    <property type="match status" value="1"/>
</dbReference>
<dbReference type="InterPro" id="IPR003439">
    <property type="entry name" value="ABC_transporter-like_ATP-bd"/>
</dbReference>
<dbReference type="SMART" id="SM00382">
    <property type="entry name" value="AAA"/>
    <property type="match status" value="1"/>
</dbReference>
<dbReference type="InterPro" id="IPR017871">
    <property type="entry name" value="ABC_transporter-like_CS"/>
</dbReference>
<dbReference type="CDD" id="cd03255">
    <property type="entry name" value="ABC_MJ0796_LolCDE_FtsE"/>
    <property type="match status" value="1"/>
</dbReference>
<dbReference type="PANTHER" id="PTHR24220:SF685">
    <property type="entry name" value="ABC TRANSPORTER RELATED"/>
    <property type="match status" value="1"/>
</dbReference>
<feature type="compositionally biased region" description="Basic residues" evidence="4">
    <location>
        <begin position="251"/>
        <end position="260"/>
    </location>
</feature>
<keyword evidence="1" id="KW-0813">Transport</keyword>
<sequence>MSTDTLGASTANTSGTETAVRLVDVHKTYDGATPVAALRGVSLDFARGSLTAVMGQSGSGKSTLLNVAAGLDVPTRGQVVIGGTDTSSFSPDDLTRFRRDNVGFIFQSYNLIGHLDVRTNIELPLVLGGRTADRAWLAELVTTLGIAGLEDRLPGELSGGQAQRVAIARALMTRPAVVFADEPTGALDSRSGQQVLELLCDAARRLGQTVVVVTHDSVVAAATERVVFLSDGLVVDDVSAPTAEQVASRRGGGRRGRRGLPHVVRPIPPRGHAEPAGELRERLARRALPGRCSDALAVVGGAGRRPRMLTAGRRLLRHVRAPRLPGEQLLRRLLDGVRDRRRTGLRCRRAALAGRTRATHRSGIHAVAGSVPR</sequence>
<dbReference type="SUPFAM" id="SSF52540">
    <property type="entry name" value="P-loop containing nucleoside triphosphate hydrolases"/>
    <property type="match status" value="1"/>
</dbReference>
<proteinExistence type="predicted"/>
<dbReference type="GO" id="GO:0022857">
    <property type="term" value="F:transmembrane transporter activity"/>
    <property type="evidence" value="ECO:0007669"/>
    <property type="project" value="TreeGrafter"/>
</dbReference>
<dbReference type="GO" id="GO:0005886">
    <property type="term" value="C:plasma membrane"/>
    <property type="evidence" value="ECO:0007669"/>
    <property type="project" value="TreeGrafter"/>
</dbReference>
<evidence type="ECO:0000313" key="6">
    <source>
        <dbReference type="EMBL" id="CAA9219874.1"/>
    </source>
</evidence>
<dbReference type="PROSITE" id="PS50893">
    <property type="entry name" value="ABC_TRANSPORTER_2"/>
    <property type="match status" value="1"/>
</dbReference>
<dbReference type="PANTHER" id="PTHR24220">
    <property type="entry name" value="IMPORT ATP-BINDING PROTEIN"/>
    <property type="match status" value="1"/>
</dbReference>
<dbReference type="EMBL" id="CADCSY010000027">
    <property type="protein sequence ID" value="CAA9219874.1"/>
    <property type="molecule type" value="Genomic_DNA"/>
</dbReference>
<dbReference type="PROSITE" id="PS00211">
    <property type="entry name" value="ABC_TRANSPORTER_1"/>
    <property type="match status" value="1"/>
</dbReference>
<dbReference type="AlphaFoldDB" id="A0A6J4HCK4"/>
<evidence type="ECO:0000259" key="5">
    <source>
        <dbReference type="PROSITE" id="PS50893"/>
    </source>
</evidence>
<dbReference type="InterPro" id="IPR027417">
    <property type="entry name" value="P-loop_NTPase"/>
</dbReference>
<protein>
    <submittedName>
        <fullName evidence="6">ABC transporter, ATP-binding protein</fullName>
    </submittedName>
</protein>
<gene>
    <name evidence="6" type="ORF">AVDCRST_MAG20-676</name>
</gene>
<dbReference type="InterPro" id="IPR017911">
    <property type="entry name" value="MacB-like_ATP-bd"/>
</dbReference>
<accession>A0A6J4HCK4</accession>
<dbReference type="Pfam" id="PF00005">
    <property type="entry name" value="ABC_tran"/>
    <property type="match status" value="1"/>
</dbReference>
<dbReference type="InterPro" id="IPR003593">
    <property type="entry name" value="AAA+_ATPase"/>
</dbReference>
<feature type="region of interest" description="Disordered" evidence="4">
    <location>
        <begin position="245"/>
        <end position="274"/>
    </location>
</feature>
<evidence type="ECO:0000256" key="3">
    <source>
        <dbReference type="ARBA" id="ARBA00022840"/>
    </source>
</evidence>
<dbReference type="GO" id="GO:0098796">
    <property type="term" value="C:membrane protein complex"/>
    <property type="evidence" value="ECO:0007669"/>
    <property type="project" value="UniProtKB-ARBA"/>
</dbReference>
<dbReference type="InterPro" id="IPR015854">
    <property type="entry name" value="ABC_transpr_LolD-like"/>
</dbReference>
<organism evidence="6">
    <name type="scientific">uncultured Acidimicrobiales bacterium</name>
    <dbReference type="NCBI Taxonomy" id="310071"/>
    <lineage>
        <taxon>Bacteria</taxon>
        <taxon>Bacillati</taxon>
        <taxon>Actinomycetota</taxon>
        <taxon>Acidimicrobiia</taxon>
        <taxon>Acidimicrobiales</taxon>
        <taxon>environmental samples</taxon>
    </lineage>
</organism>
<dbReference type="FunFam" id="3.40.50.300:FF:000032">
    <property type="entry name" value="Export ABC transporter ATP-binding protein"/>
    <property type="match status" value="1"/>
</dbReference>
<dbReference type="GO" id="GO:0005524">
    <property type="term" value="F:ATP binding"/>
    <property type="evidence" value="ECO:0007669"/>
    <property type="project" value="UniProtKB-KW"/>
</dbReference>
<evidence type="ECO:0000256" key="1">
    <source>
        <dbReference type="ARBA" id="ARBA00022448"/>
    </source>
</evidence>